<protein>
    <submittedName>
        <fullName evidence="1">Uncharacterized protein</fullName>
    </submittedName>
</protein>
<comment type="caution">
    <text evidence="1">The sequence shown here is derived from an EMBL/GenBank/DDBJ whole genome shotgun (WGS) entry which is preliminary data.</text>
</comment>
<dbReference type="Proteomes" id="UP000821845">
    <property type="component" value="Chromosome 1"/>
</dbReference>
<accession>A0ACB7TC37</accession>
<gene>
    <name evidence="1" type="ORF">HPB50_003663</name>
</gene>
<proteinExistence type="predicted"/>
<organism evidence="1 2">
    <name type="scientific">Hyalomma asiaticum</name>
    <name type="common">Tick</name>
    <dbReference type="NCBI Taxonomy" id="266040"/>
    <lineage>
        <taxon>Eukaryota</taxon>
        <taxon>Metazoa</taxon>
        <taxon>Ecdysozoa</taxon>
        <taxon>Arthropoda</taxon>
        <taxon>Chelicerata</taxon>
        <taxon>Arachnida</taxon>
        <taxon>Acari</taxon>
        <taxon>Parasitiformes</taxon>
        <taxon>Ixodida</taxon>
        <taxon>Ixodoidea</taxon>
        <taxon>Ixodidae</taxon>
        <taxon>Hyalomminae</taxon>
        <taxon>Hyalomma</taxon>
    </lineage>
</organism>
<reference evidence="1" key="1">
    <citation type="submission" date="2020-05" db="EMBL/GenBank/DDBJ databases">
        <title>Large-scale comparative analyses of tick genomes elucidate their genetic diversity and vector capacities.</title>
        <authorList>
            <person name="Jia N."/>
            <person name="Wang J."/>
            <person name="Shi W."/>
            <person name="Du L."/>
            <person name="Sun Y."/>
            <person name="Zhan W."/>
            <person name="Jiang J."/>
            <person name="Wang Q."/>
            <person name="Zhang B."/>
            <person name="Ji P."/>
            <person name="Sakyi L.B."/>
            <person name="Cui X."/>
            <person name="Yuan T."/>
            <person name="Jiang B."/>
            <person name="Yang W."/>
            <person name="Lam T.T.-Y."/>
            <person name="Chang Q."/>
            <person name="Ding S."/>
            <person name="Wang X."/>
            <person name="Zhu J."/>
            <person name="Ruan X."/>
            <person name="Zhao L."/>
            <person name="Wei J."/>
            <person name="Que T."/>
            <person name="Du C."/>
            <person name="Cheng J."/>
            <person name="Dai P."/>
            <person name="Han X."/>
            <person name="Huang E."/>
            <person name="Gao Y."/>
            <person name="Liu J."/>
            <person name="Shao H."/>
            <person name="Ye R."/>
            <person name="Li L."/>
            <person name="Wei W."/>
            <person name="Wang X."/>
            <person name="Wang C."/>
            <person name="Yang T."/>
            <person name="Huo Q."/>
            <person name="Li W."/>
            <person name="Guo W."/>
            <person name="Chen H."/>
            <person name="Zhou L."/>
            <person name="Ni X."/>
            <person name="Tian J."/>
            <person name="Zhou Y."/>
            <person name="Sheng Y."/>
            <person name="Liu T."/>
            <person name="Pan Y."/>
            <person name="Xia L."/>
            <person name="Li J."/>
            <person name="Zhao F."/>
            <person name="Cao W."/>
        </authorList>
    </citation>
    <scope>NUCLEOTIDE SEQUENCE</scope>
    <source>
        <strain evidence="1">Hyas-2018</strain>
    </source>
</reference>
<evidence type="ECO:0000313" key="2">
    <source>
        <dbReference type="Proteomes" id="UP000821845"/>
    </source>
</evidence>
<dbReference type="EMBL" id="CM023481">
    <property type="protein sequence ID" value="KAH6944513.1"/>
    <property type="molecule type" value="Genomic_DNA"/>
</dbReference>
<keyword evidence="2" id="KW-1185">Reference proteome</keyword>
<sequence length="148" mass="15233">MDVSTDTANLALNADAVQEASKAASTPELGDEGGVADVPRSSSAEAAKPSGEATRTKSGDGLPSPTMPVVEELPPAEGEGVTLIAADAMIDDVKEPPLPRVDVEVASQTDEELFKDVKCEADDKPGVNGEPDAPPQTRSFTFSIGRLA</sequence>
<evidence type="ECO:0000313" key="1">
    <source>
        <dbReference type="EMBL" id="KAH6944513.1"/>
    </source>
</evidence>
<name>A0ACB7TC37_HYAAI</name>